<comment type="caution">
    <text evidence="9">The sequence shown here is derived from an EMBL/GenBank/DDBJ whole genome shotgun (WGS) entry which is preliminary data.</text>
</comment>
<keyword evidence="6" id="KW-0539">Nucleus</keyword>
<evidence type="ECO:0000256" key="7">
    <source>
        <dbReference type="SAM" id="MobiDB-lite"/>
    </source>
</evidence>
<evidence type="ECO:0000313" key="10">
    <source>
        <dbReference type="Proteomes" id="UP001149165"/>
    </source>
</evidence>
<dbReference type="InterPro" id="IPR052360">
    <property type="entry name" value="Transcr_Regulatory_Proteins"/>
</dbReference>
<dbReference type="Gene3D" id="4.10.240.10">
    <property type="entry name" value="Zn(2)-C6 fungal-type DNA-binding domain"/>
    <property type="match status" value="1"/>
</dbReference>
<keyword evidence="5" id="KW-0804">Transcription</keyword>
<name>A0A9W9EW14_9EURO</name>
<keyword evidence="10" id="KW-1185">Reference proteome</keyword>
<dbReference type="PROSITE" id="PS00463">
    <property type="entry name" value="ZN2_CY6_FUNGAL_1"/>
    <property type="match status" value="1"/>
</dbReference>
<evidence type="ECO:0000313" key="9">
    <source>
        <dbReference type="EMBL" id="KAJ5088911.1"/>
    </source>
</evidence>
<sequence>MTEKRRRKTGCLTCRSRHVKCDERKPDCERCEKANVECAGYAEKRRLKVRCPGQTATTTENGDRGGEARQGAPCQLPPQCVPPQTFDEGLHLVTCQINPNQSQRPHSRARDLLGYQQYLSRTLSILFSPKALHFWRDFLCQAALEAEWAFDTIVALGSVHRASLLLSQKVINYREHGLDIKIAAIQTYIRALEGLSMELCDAQSPTPLVVGILVLMAYIEVRFQLPATVDSGINTPCQCFLGNIPAAIRHSQVIQYYSFTMKADNRYPVNDFVSPIESSIRDLELICRIVRPFPSPLEPISLPNAEKSTVNLPFSFFGSVAGSSLAILQQLLEFTSADLDLKHLVWCVYAAHYKTVSKEKVMAFLKALENWRTNNSSALDDLGSAHFLPSQPHFSYQSLAKLEFPPPPYANLPEDSCLPLALYTFYRARLLWALCLLGDPNGELELETYFHIYQFLRYTRTALIYSSHLTSKGNGLCENLRIGFSPLLYLAGRCCPTPLWIRWIIEELEGIKHEGVFQSKAFATTLDILLSLEHDNLGIVNPSSFAQRLVTPGSRIVALFVPGIDGRSYEAYYARPNETGQDTKMDFIVSKVARWADAATEKSPVIQDYEAIAQLFSREWLMQQPLVQKWLAWNYDSEFDFNQVIQDHITGNRLLIDTESIR</sequence>
<evidence type="ECO:0000256" key="3">
    <source>
        <dbReference type="ARBA" id="ARBA00023015"/>
    </source>
</evidence>
<keyword evidence="1" id="KW-0479">Metal-binding</keyword>
<evidence type="ECO:0000256" key="1">
    <source>
        <dbReference type="ARBA" id="ARBA00022723"/>
    </source>
</evidence>
<evidence type="ECO:0000256" key="6">
    <source>
        <dbReference type="ARBA" id="ARBA00023242"/>
    </source>
</evidence>
<dbReference type="SUPFAM" id="SSF57701">
    <property type="entry name" value="Zn2/Cys6 DNA-binding domain"/>
    <property type="match status" value="1"/>
</dbReference>
<dbReference type="OrthoDB" id="5130013at2759"/>
<reference evidence="9" key="1">
    <citation type="submission" date="2022-11" db="EMBL/GenBank/DDBJ databases">
        <authorList>
            <person name="Petersen C."/>
        </authorList>
    </citation>
    <scope>NUCLEOTIDE SEQUENCE</scope>
    <source>
        <strain evidence="9">IBT 30069</strain>
    </source>
</reference>
<keyword evidence="2" id="KW-0862">Zinc</keyword>
<dbReference type="EMBL" id="JAPQKH010000007">
    <property type="protein sequence ID" value="KAJ5088911.1"/>
    <property type="molecule type" value="Genomic_DNA"/>
</dbReference>
<dbReference type="PANTHER" id="PTHR36206">
    <property type="entry name" value="ASPERCRYPTIN BIOSYNTHESIS CLUSTER-SPECIFIC TRANSCRIPTION REGULATOR ATNN-RELATED"/>
    <property type="match status" value="1"/>
</dbReference>
<dbReference type="GO" id="GO:0008270">
    <property type="term" value="F:zinc ion binding"/>
    <property type="evidence" value="ECO:0007669"/>
    <property type="project" value="InterPro"/>
</dbReference>
<evidence type="ECO:0000256" key="5">
    <source>
        <dbReference type="ARBA" id="ARBA00023163"/>
    </source>
</evidence>
<gene>
    <name evidence="9" type="ORF">N7456_012527</name>
</gene>
<dbReference type="InterPro" id="IPR036864">
    <property type="entry name" value="Zn2-C6_fun-type_DNA-bd_sf"/>
</dbReference>
<dbReference type="PANTHER" id="PTHR36206:SF12">
    <property type="entry name" value="ASPERCRYPTIN BIOSYNTHESIS CLUSTER-SPECIFIC TRANSCRIPTION REGULATOR ATNN-RELATED"/>
    <property type="match status" value="1"/>
</dbReference>
<evidence type="ECO:0000256" key="2">
    <source>
        <dbReference type="ARBA" id="ARBA00022833"/>
    </source>
</evidence>
<keyword evidence="4" id="KW-0238">DNA-binding</keyword>
<dbReference type="Pfam" id="PF00172">
    <property type="entry name" value="Zn_clus"/>
    <property type="match status" value="1"/>
</dbReference>
<accession>A0A9W9EW14</accession>
<dbReference type="GO" id="GO:0000981">
    <property type="term" value="F:DNA-binding transcription factor activity, RNA polymerase II-specific"/>
    <property type="evidence" value="ECO:0007669"/>
    <property type="project" value="InterPro"/>
</dbReference>
<dbReference type="InterPro" id="IPR001138">
    <property type="entry name" value="Zn2Cys6_DnaBD"/>
</dbReference>
<feature type="domain" description="Zn(2)-C6 fungal-type" evidence="8">
    <location>
        <begin position="10"/>
        <end position="38"/>
    </location>
</feature>
<dbReference type="CDD" id="cd00067">
    <property type="entry name" value="GAL4"/>
    <property type="match status" value="1"/>
</dbReference>
<keyword evidence="3" id="KW-0805">Transcription regulation</keyword>
<proteinExistence type="predicted"/>
<dbReference type="Proteomes" id="UP001149165">
    <property type="component" value="Unassembled WGS sequence"/>
</dbReference>
<protein>
    <recommendedName>
        <fullName evidence="8">Zn(2)-C6 fungal-type domain-containing protein</fullName>
    </recommendedName>
</protein>
<organism evidence="9 10">
    <name type="scientific">Penicillium angulare</name>
    <dbReference type="NCBI Taxonomy" id="116970"/>
    <lineage>
        <taxon>Eukaryota</taxon>
        <taxon>Fungi</taxon>
        <taxon>Dikarya</taxon>
        <taxon>Ascomycota</taxon>
        <taxon>Pezizomycotina</taxon>
        <taxon>Eurotiomycetes</taxon>
        <taxon>Eurotiomycetidae</taxon>
        <taxon>Eurotiales</taxon>
        <taxon>Aspergillaceae</taxon>
        <taxon>Penicillium</taxon>
    </lineage>
</organism>
<dbReference type="PROSITE" id="PS50048">
    <property type="entry name" value="ZN2_CY6_FUNGAL_2"/>
    <property type="match status" value="1"/>
</dbReference>
<reference evidence="9" key="2">
    <citation type="journal article" date="2023" name="IMA Fungus">
        <title>Comparative genomic study of the Penicillium genus elucidates a diverse pangenome and 15 lateral gene transfer events.</title>
        <authorList>
            <person name="Petersen C."/>
            <person name="Sorensen T."/>
            <person name="Nielsen M.R."/>
            <person name="Sondergaard T.E."/>
            <person name="Sorensen J.L."/>
            <person name="Fitzpatrick D.A."/>
            <person name="Frisvad J.C."/>
            <person name="Nielsen K.L."/>
        </authorList>
    </citation>
    <scope>NUCLEOTIDE SEQUENCE</scope>
    <source>
        <strain evidence="9">IBT 30069</strain>
    </source>
</reference>
<evidence type="ECO:0000256" key="4">
    <source>
        <dbReference type="ARBA" id="ARBA00023125"/>
    </source>
</evidence>
<feature type="region of interest" description="Disordered" evidence="7">
    <location>
        <begin position="54"/>
        <end position="74"/>
    </location>
</feature>
<dbReference type="GO" id="GO:0003677">
    <property type="term" value="F:DNA binding"/>
    <property type="evidence" value="ECO:0007669"/>
    <property type="project" value="UniProtKB-KW"/>
</dbReference>
<dbReference type="SMART" id="SM00066">
    <property type="entry name" value="GAL4"/>
    <property type="match status" value="1"/>
</dbReference>
<evidence type="ECO:0000259" key="8">
    <source>
        <dbReference type="PROSITE" id="PS50048"/>
    </source>
</evidence>
<dbReference type="AlphaFoldDB" id="A0A9W9EW14"/>